<keyword evidence="1" id="KW-1133">Transmembrane helix</keyword>
<feature type="transmembrane region" description="Helical" evidence="1">
    <location>
        <begin position="30"/>
        <end position="50"/>
    </location>
</feature>
<keyword evidence="1" id="KW-0472">Membrane</keyword>
<gene>
    <name evidence="2" type="ORF">AN957_11230</name>
</gene>
<dbReference type="Proteomes" id="UP000050996">
    <property type="component" value="Unassembled WGS sequence"/>
</dbReference>
<keyword evidence="3" id="KW-1185">Reference proteome</keyword>
<comment type="caution">
    <text evidence="2">The sequence shown here is derived from an EMBL/GenBank/DDBJ whole genome shotgun (WGS) entry which is preliminary data.</text>
</comment>
<name>A0A0Q3QM06_9BACI</name>
<dbReference type="EMBL" id="LJIX01000006">
    <property type="protein sequence ID" value="KQL19097.1"/>
    <property type="molecule type" value="Genomic_DNA"/>
</dbReference>
<reference evidence="2 3" key="1">
    <citation type="submission" date="2015-09" db="EMBL/GenBank/DDBJ databases">
        <title>Genome sequencing project for genomic taxonomy and phylogenomics of Bacillus-like bacteria.</title>
        <authorList>
            <person name="Liu B."/>
            <person name="Wang J."/>
            <person name="Zhu Y."/>
            <person name="Liu G."/>
            <person name="Chen Q."/>
            <person name="Chen Z."/>
            <person name="Lan J."/>
            <person name="Che J."/>
            <person name="Ge C."/>
            <person name="Shi H."/>
            <person name="Pan Z."/>
            <person name="Liu X."/>
        </authorList>
    </citation>
    <scope>NUCLEOTIDE SEQUENCE [LARGE SCALE GENOMIC DNA]</scope>
    <source>
        <strain evidence="2 3">FJAT-18043</strain>
    </source>
</reference>
<keyword evidence="1" id="KW-0812">Transmembrane</keyword>
<dbReference type="RefSeq" id="WP_056684155.1">
    <property type="nucleotide sequence ID" value="NZ_LJIX01000006.1"/>
</dbReference>
<protein>
    <submittedName>
        <fullName evidence="2">Uncharacterized protein</fullName>
    </submittedName>
</protein>
<organism evidence="2 3">
    <name type="scientific">Cytobacillus solani</name>
    <dbReference type="NCBI Taxonomy" id="1637975"/>
    <lineage>
        <taxon>Bacteria</taxon>
        <taxon>Bacillati</taxon>
        <taxon>Bacillota</taxon>
        <taxon>Bacilli</taxon>
        <taxon>Bacillales</taxon>
        <taxon>Bacillaceae</taxon>
        <taxon>Cytobacillus</taxon>
    </lineage>
</organism>
<accession>A0A0Q3QM06</accession>
<proteinExistence type="predicted"/>
<sequence>MKKLYNFPSSINWLIFTLVFTIILLSIFDISIITIAGFISGVILAIVNLYNEEFRKERNQ</sequence>
<feature type="transmembrane region" description="Helical" evidence="1">
    <location>
        <begin position="7"/>
        <end position="24"/>
    </location>
</feature>
<dbReference type="PATRIC" id="fig|1637975.4.peg.2040"/>
<dbReference type="AlphaFoldDB" id="A0A0Q3QM06"/>
<evidence type="ECO:0000256" key="1">
    <source>
        <dbReference type="SAM" id="Phobius"/>
    </source>
</evidence>
<evidence type="ECO:0000313" key="2">
    <source>
        <dbReference type="EMBL" id="KQL19097.1"/>
    </source>
</evidence>
<evidence type="ECO:0000313" key="3">
    <source>
        <dbReference type="Proteomes" id="UP000050996"/>
    </source>
</evidence>